<accession>A0A7R9BPH2</accession>
<dbReference type="InterPro" id="IPR000907">
    <property type="entry name" value="LipOase"/>
</dbReference>
<evidence type="ECO:0000256" key="6">
    <source>
        <dbReference type="SAM" id="MobiDB-lite"/>
    </source>
</evidence>
<proteinExistence type="predicted"/>
<dbReference type="InterPro" id="IPR036226">
    <property type="entry name" value="LipOase_C_sf"/>
</dbReference>
<keyword evidence="10" id="KW-1185">Reference proteome</keyword>
<dbReference type="Pfam" id="PF00305">
    <property type="entry name" value="Lipoxygenase"/>
    <property type="match status" value="1"/>
</dbReference>
<keyword evidence="1" id="KW-0479">Metal-binding</keyword>
<dbReference type="PROSITE" id="PS50095">
    <property type="entry name" value="PLAT"/>
    <property type="match status" value="1"/>
</dbReference>
<feature type="domain" description="PLAT" evidence="7">
    <location>
        <begin position="59"/>
        <end position="178"/>
    </location>
</feature>
<dbReference type="InterPro" id="IPR001024">
    <property type="entry name" value="PLAT/LH2_dom"/>
</dbReference>
<evidence type="ECO:0000259" key="8">
    <source>
        <dbReference type="PROSITE" id="PS51393"/>
    </source>
</evidence>
<dbReference type="InterPro" id="IPR036392">
    <property type="entry name" value="PLAT/LH2_dom_sf"/>
</dbReference>
<dbReference type="Pfam" id="PF01477">
    <property type="entry name" value="PLAT"/>
    <property type="match status" value="1"/>
</dbReference>
<dbReference type="Gene3D" id="3.10.450.60">
    <property type="match status" value="1"/>
</dbReference>
<evidence type="ECO:0000256" key="4">
    <source>
        <dbReference type="ARBA" id="ARBA00023098"/>
    </source>
</evidence>
<dbReference type="AlphaFoldDB" id="A0A7R9BPH2"/>
<feature type="compositionally biased region" description="Basic and acidic residues" evidence="6">
    <location>
        <begin position="1"/>
        <end position="12"/>
    </location>
</feature>
<organism evidence="9">
    <name type="scientific">Notodromas monacha</name>
    <dbReference type="NCBI Taxonomy" id="399045"/>
    <lineage>
        <taxon>Eukaryota</taxon>
        <taxon>Metazoa</taxon>
        <taxon>Ecdysozoa</taxon>
        <taxon>Arthropoda</taxon>
        <taxon>Crustacea</taxon>
        <taxon>Oligostraca</taxon>
        <taxon>Ostracoda</taxon>
        <taxon>Podocopa</taxon>
        <taxon>Podocopida</taxon>
        <taxon>Cypridocopina</taxon>
        <taxon>Cypridoidea</taxon>
        <taxon>Cyprididae</taxon>
        <taxon>Notodromas</taxon>
    </lineage>
</organism>
<sequence>MSESKKGGRKSSDSSCSSSDAPRASPSRKLSLPEKVVSISKKAFRGLLQMDVLSSSTEFYYKVKVKTGNKLGAGTDSNVYLEVEDAEGRKTGKEKLDHRFVNDHEMGKEYWYNLKPAAGMGRAHTLHVFRDSKGVADSWFLDHILVEHVNSNHEPTVFPVWRWIRPHHKYILREYDSALPMYSHDPEGRAKELEERRKEYLYAIKVHPNGPIQVSELPYNEKFAPDFFLEFIQDRLKLLKTSKWIKFIASNWKSLDDIEKVFNVSSKLPPPEYSIKYWKEDWYFGLTRIQGVNPSVIKLCREIPQGFHVTDVLVQHLIDGLTIQQAIADKKLFIIDYKILEGIPTQEGTTLCIPFALFFVKDDVPMPVAIQLQRKDDSPVFTPDDDPHLWQIVKMWCNNADASHHQACSHLGLTHLIMEGVCVCTHRNLSPSHPLFKLLAPHFLYLLAINARGLDLLIAPGGWIDKTMAIGVKGTYELISKGCEQWDFVEQGNVDNLIRNNGTTPDVLKYYPYRDDALDIFRAIRAYVDEVVRLIYAEEDDLLKDQELRNWRLEMTRPKISNGATGCGGLGLKNVPGDDLEGFRTVEEVIETRPKTEEEILALIPSKTITLDVMTITRLLSRRGTNKLGDFEVQYLYDPKYTAIVDKFRSELARLSNLFKHKTRKLTYDCLDPDGVPNSISI</sequence>
<dbReference type="PRINTS" id="PR00087">
    <property type="entry name" value="LIPOXYGENASE"/>
</dbReference>
<evidence type="ECO:0000256" key="1">
    <source>
        <dbReference type="ARBA" id="ARBA00022723"/>
    </source>
</evidence>
<evidence type="ECO:0000256" key="5">
    <source>
        <dbReference type="PROSITE-ProRule" id="PRU00152"/>
    </source>
</evidence>
<dbReference type="PANTHER" id="PTHR11771">
    <property type="entry name" value="LIPOXYGENASE"/>
    <property type="match status" value="1"/>
</dbReference>
<dbReference type="OrthoDB" id="6330879at2759"/>
<dbReference type="SMART" id="SM00308">
    <property type="entry name" value="LH2"/>
    <property type="match status" value="1"/>
</dbReference>
<dbReference type="Gene3D" id="2.60.60.20">
    <property type="entry name" value="PLAT/LH2 domain"/>
    <property type="match status" value="1"/>
</dbReference>
<dbReference type="InterPro" id="IPR020834">
    <property type="entry name" value="LipOase_CS"/>
</dbReference>
<dbReference type="Gene3D" id="1.20.245.10">
    <property type="entry name" value="Lipoxygenase-1, Domain 5"/>
    <property type="match status" value="3"/>
</dbReference>
<name>A0A7R9BPH2_9CRUS</name>
<dbReference type="GO" id="GO:0034440">
    <property type="term" value="P:lipid oxidation"/>
    <property type="evidence" value="ECO:0007669"/>
    <property type="project" value="InterPro"/>
</dbReference>
<feature type="domain" description="Lipoxygenase" evidence="8">
    <location>
        <begin position="600"/>
        <end position="682"/>
    </location>
</feature>
<dbReference type="EMBL" id="OA883033">
    <property type="protein sequence ID" value="CAD7277745.1"/>
    <property type="molecule type" value="Genomic_DNA"/>
</dbReference>
<comment type="caution">
    <text evidence="5">Lacks conserved residue(s) required for the propagation of feature annotation.</text>
</comment>
<gene>
    <name evidence="9" type="ORF">NMOB1V02_LOCUS5469</name>
</gene>
<keyword evidence="3" id="KW-0560">Oxidoreductase</keyword>
<feature type="compositionally biased region" description="Low complexity" evidence="6">
    <location>
        <begin position="13"/>
        <end position="29"/>
    </location>
</feature>
<evidence type="ECO:0000313" key="9">
    <source>
        <dbReference type="EMBL" id="CAD7277745.1"/>
    </source>
</evidence>
<protein>
    <submittedName>
        <fullName evidence="9">Uncharacterized protein</fullName>
    </submittedName>
</protein>
<feature type="domain" description="Lipoxygenase" evidence="8">
    <location>
        <begin position="169"/>
        <end position="556"/>
    </location>
</feature>
<feature type="region of interest" description="Disordered" evidence="6">
    <location>
        <begin position="1"/>
        <end position="32"/>
    </location>
</feature>
<evidence type="ECO:0000259" key="7">
    <source>
        <dbReference type="PROSITE" id="PS50095"/>
    </source>
</evidence>
<reference evidence="9" key="1">
    <citation type="submission" date="2020-11" db="EMBL/GenBank/DDBJ databases">
        <authorList>
            <person name="Tran Van P."/>
        </authorList>
    </citation>
    <scope>NUCLEOTIDE SEQUENCE</scope>
</reference>
<dbReference type="SUPFAM" id="SSF49723">
    <property type="entry name" value="Lipase/lipooxygenase domain (PLAT/LH2 domain)"/>
    <property type="match status" value="1"/>
</dbReference>
<keyword evidence="2" id="KW-0223">Dioxygenase</keyword>
<evidence type="ECO:0000256" key="3">
    <source>
        <dbReference type="ARBA" id="ARBA00023002"/>
    </source>
</evidence>
<dbReference type="EMBL" id="CAJPEX010000996">
    <property type="protein sequence ID" value="CAG0917897.1"/>
    <property type="molecule type" value="Genomic_DNA"/>
</dbReference>
<evidence type="ECO:0000313" key="10">
    <source>
        <dbReference type="Proteomes" id="UP000678499"/>
    </source>
</evidence>
<dbReference type="PROSITE" id="PS51393">
    <property type="entry name" value="LIPOXYGENASE_3"/>
    <property type="match status" value="2"/>
</dbReference>
<dbReference type="GO" id="GO:0046872">
    <property type="term" value="F:metal ion binding"/>
    <property type="evidence" value="ECO:0007669"/>
    <property type="project" value="UniProtKB-KW"/>
</dbReference>
<evidence type="ECO:0000256" key="2">
    <source>
        <dbReference type="ARBA" id="ARBA00022964"/>
    </source>
</evidence>
<dbReference type="InterPro" id="IPR013819">
    <property type="entry name" value="LipOase_C"/>
</dbReference>
<dbReference type="Proteomes" id="UP000678499">
    <property type="component" value="Unassembled WGS sequence"/>
</dbReference>
<dbReference type="PROSITE" id="PS00081">
    <property type="entry name" value="LIPOXYGENASE_2"/>
    <property type="match status" value="1"/>
</dbReference>
<keyword evidence="4" id="KW-0443">Lipid metabolism</keyword>
<dbReference type="GO" id="GO:0016702">
    <property type="term" value="F:oxidoreductase activity, acting on single donors with incorporation of molecular oxygen, incorporation of two atoms of oxygen"/>
    <property type="evidence" value="ECO:0007669"/>
    <property type="project" value="InterPro"/>
</dbReference>
<dbReference type="SUPFAM" id="SSF48484">
    <property type="entry name" value="Lipoxigenase"/>
    <property type="match status" value="1"/>
</dbReference>